<evidence type="ECO:0000313" key="1">
    <source>
        <dbReference type="EMBL" id="MBA0632244.1"/>
    </source>
</evidence>
<organism evidence="1 2">
    <name type="scientific">Gossypium davidsonii</name>
    <name type="common">Davidson's cotton</name>
    <name type="synonym">Gossypium klotzschianum subsp. davidsonii</name>
    <dbReference type="NCBI Taxonomy" id="34287"/>
    <lineage>
        <taxon>Eukaryota</taxon>
        <taxon>Viridiplantae</taxon>
        <taxon>Streptophyta</taxon>
        <taxon>Embryophyta</taxon>
        <taxon>Tracheophyta</taxon>
        <taxon>Spermatophyta</taxon>
        <taxon>Magnoliopsida</taxon>
        <taxon>eudicotyledons</taxon>
        <taxon>Gunneridae</taxon>
        <taxon>Pentapetalae</taxon>
        <taxon>rosids</taxon>
        <taxon>malvids</taxon>
        <taxon>Malvales</taxon>
        <taxon>Malvaceae</taxon>
        <taxon>Malvoideae</taxon>
        <taxon>Gossypium</taxon>
    </lineage>
</organism>
<dbReference type="EMBL" id="JABFAC010000013">
    <property type="protein sequence ID" value="MBA0632244.1"/>
    <property type="molecule type" value="Genomic_DNA"/>
</dbReference>
<dbReference type="AlphaFoldDB" id="A0A7J8T1M3"/>
<reference evidence="1 2" key="1">
    <citation type="journal article" date="2019" name="Genome Biol. Evol.">
        <title>Insights into the evolution of the New World diploid cottons (Gossypium, subgenus Houzingenia) based on genome sequencing.</title>
        <authorList>
            <person name="Grover C.E."/>
            <person name="Arick M.A. 2nd"/>
            <person name="Thrash A."/>
            <person name="Conover J.L."/>
            <person name="Sanders W.S."/>
            <person name="Peterson D.G."/>
            <person name="Frelichowski J.E."/>
            <person name="Scheffler J.A."/>
            <person name="Scheffler B.E."/>
            <person name="Wendel J.F."/>
        </authorList>
    </citation>
    <scope>NUCLEOTIDE SEQUENCE [LARGE SCALE GENOMIC DNA]</scope>
    <source>
        <strain evidence="1">27</strain>
        <tissue evidence="1">Leaf</tissue>
    </source>
</reference>
<proteinExistence type="predicted"/>
<dbReference type="Proteomes" id="UP000593561">
    <property type="component" value="Unassembled WGS sequence"/>
</dbReference>
<protein>
    <submittedName>
        <fullName evidence="1">Uncharacterized protein</fullName>
    </submittedName>
</protein>
<sequence length="45" mass="5502">MFIYLVRRLDFGDVHKKLKRRCTRGCLWTLVRCRFFYTRLACSGD</sequence>
<comment type="caution">
    <text evidence="1">The sequence shown here is derived from an EMBL/GenBank/DDBJ whole genome shotgun (WGS) entry which is preliminary data.</text>
</comment>
<evidence type="ECO:0000313" key="2">
    <source>
        <dbReference type="Proteomes" id="UP000593561"/>
    </source>
</evidence>
<keyword evidence="2" id="KW-1185">Reference proteome</keyword>
<accession>A0A7J8T1M3</accession>
<name>A0A7J8T1M3_GOSDV</name>
<gene>
    <name evidence="1" type="ORF">Godav_001030</name>
</gene>